<accession>A0A0H2S4H7</accession>
<proteinExistence type="predicted"/>
<dbReference type="EMBL" id="KQ085889">
    <property type="protein sequence ID" value="KLO19032.1"/>
    <property type="molecule type" value="Genomic_DNA"/>
</dbReference>
<protein>
    <submittedName>
        <fullName evidence="1">Uncharacterized protein</fullName>
    </submittedName>
</protein>
<dbReference type="SUPFAM" id="SSF51230">
    <property type="entry name" value="Single hybrid motif"/>
    <property type="match status" value="1"/>
</dbReference>
<dbReference type="AlphaFoldDB" id="A0A0H2S4H7"/>
<sequence>MSVKSQQAQVESTATSITSPAAGTVKTVTTSQKLKAGQGILVVKKPDTTDADQNTTDTGDEVPVVAPSNGTVTLGVVAGASVKQDQQVATFVPDATVTSIPSTVAGTVKATMVTAADHSTAAGTNILVIEKASAVRLHLCYVELRNSQNKLTEISFERTPPRTNQSVLQRVA</sequence>
<organism evidence="1 2">
    <name type="scientific">Schizopora paradoxa</name>
    <dbReference type="NCBI Taxonomy" id="27342"/>
    <lineage>
        <taxon>Eukaryota</taxon>
        <taxon>Fungi</taxon>
        <taxon>Dikarya</taxon>
        <taxon>Basidiomycota</taxon>
        <taxon>Agaricomycotina</taxon>
        <taxon>Agaricomycetes</taxon>
        <taxon>Hymenochaetales</taxon>
        <taxon>Schizoporaceae</taxon>
        <taxon>Schizopora</taxon>
    </lineage>
</organism>
<evidence type="ECO:0000313" key="2">
    <source>
        <dbReference type="Proteomes" id="UP000053477"/>
    </source>
</evidence>
<gene>
    <name evidence="1" type="ORF">SCHPADRAFT_899127</name>
</gene>
<dbReference type="Proteomes" id="UP000053477">
    <property type="component" value="Unassembled WGS sequence"/>
</dbReference>
<reference evidence="1 2" key="1">
    <citation type="submission" date="2015-04" db="EMBL/GenBank/DDBJ databases">
        <title>Complete genome sequence of Schizopora paradoxa KUC8140, a cosmopolitan wood degrader in East Asia.</title>
        <authorList>
            <consortium name="DOE Joint Genome Institute"/>
            <person name="Min B."/>
            <person name="Park H."/>
            <person name="Jang Y."/>
            <person name="Kim J.-J."/>
            <person name="Kim K.H."/>
            <person name="Pangilinan J."/>
            <person name="Lipzen A."/>
            <person name="Riley R."/>
            <person name="Grigoriev I.V."/>
            <person name="Spatafora J.W."/>
            <person name="Choi I.-G."/>
        </authorList>
    </citation>
    <scope>NUCLEOTIDE SEQUENCE [LARGE SCALE GENOMIC DNA]</scope>
    <source>
        <strain evidence="1 2">KUC8140</strain>
    </source>
</reference>
<dbReference type="InParanoid" id="A0A0H2S4H7"/>
<dbReference type="InterPro" id="IPR011053">
    <property type="entry name" value="Single_hybrid_motif"/>
</dbReference>
<keyword evidence="2" id="KW-1185">Reference proteome</keyword>
<dbReference type="Gene3D" id="2.40.50.100">
    <property type="match status" value="1"/>
</dbReference>
<evidence type="ECO:0000313" key="1">
    <source>
        <dbReference type="EMBL" id="KLO19032.1"/>
    </source>
</evidence>
<name>A0A0H2S4H7_9AGAM</name>